<dbReference type="Proteomes" id="UP001140206">
    <property type="component" value="Chromosome 5"/>
</dbReference>
<dbReference type="InterPro" id="IPR001810">
    <property type="entry name" value="F-box_dom"/>
</dbReference>
<sequence>MHWVNVSHRNNGFTITHPLEVSSPITPTLCSNTTIATNGATVTGTSSRLARRWEDLNNDLLISILLKLGSAELIAGSFSSVCSSWRHVARDASLWRVLDFSDWGAITRRIGAPIAFHRVLGRVLALTRGGHFIQEVHLSRYSSGRDLIVISERLPNLLYLSLPLTKIEKDFCMALSKFKYLRGLSLTSNFLVHFGVLFYFNELFPNFAELKLIPGKGDFCNVDAITLSHFFPNLRKLEIQIQALSAEAITTLLDSLKILEHLHVSVSEESVITVQIIEKAARLKTFTWHLSSESRKFINYP</sequence>
<dbReference type="EMBL" id="JAMFTS010000005">
    <property type="protein sequence ID" value="KAJ4754500.1"/>
    <property type="molecule type" value="Genomic_DNA"/>
</dbReference>
<dbReference type="PANTHER" id="PTHR38926">
    <property type="entry name" value="F-BOX DOMAIN CONTAINING PROTEIN, EXPRESSED"/>
    <property type="match status" value="1"/>
</dbReference>
<dbReference type="Pfam" id="PF12937">
    <property type="entry name" value="F-box-like"/>
    <property type="match status" value="1"/>
</dbReference>
<evidence type="ECO:0000313" key="2">
    <source>
        <dbReference type="EMBL" id="KAJ4754500.1"/>
    </source>
</evidence>
<dbReference type="Gene3D" id="3.80.10.10">
    <property type="entry name" value="Ribonuclease Inhibitor"/>
    <property type="match status" value="1"/>
</dbReference>
<protein>
    <submittedName>
        <fullName evidence="2">F-box/LRR-repeat protein</fullName>
    </submittedName>
</protein>
<dbReference type="InterPro" id="IPR032675">
    <property type="entry name" value="LRR_dom_sf"/>
</dbReference>
<organism evidence="2 3">
    <name type="scientific">Rhynchospora pubera</name>
    <dbReference type="NCBI Taxonomy" id="906938"/>
    <lineage>
        <taxon>Eukaryota</taxon>
        <taxon>Viridiplantae</taxon>
        <taxon>Streptophyta</taxon>
        <taxon>Embryophyta</taxon>
        <taxon>Tracheophyta</taxon>
        <taxon>Spermatophyta</taxon>
        <taxon>Magnoliopsida</taxon>
        <taxon>Liliopsida</taxon>
        <taxon>Poales</taxon>
        <taxon>Cyperaceae</taxon>
        <taxon>Cyperoideae</taxon>
        <taxon>Rhynchosporeae</taxon>
        <taxon>Rhynchospora</taxon>
    </lineage>
</organism>
<reference evidence="2" key="1">
    <citation type="submission" date="2022-08" db="EMBL/GenBank/DDBJ databases">
        <authorList>
            <person name="Marques A."/>
        </authorList>
    </citation>
    <scope>NUCLEOTIDE SEQUENCE</scope>
    <source>
        <strain evidence="2">RhyPub2mFocal</strain>
        <tissue evidence="2">Leaves</tissue>
    </source>
</reference>
<keyword evidence="3" id="KW-1185">Reference proteome</keyword>
<dbReference type="InterPro" id="IPR036047">
    <property type="entry name" value="F-box-like_dom_sf"/>
</dbReference>
<proteinExistence type="predicted"/>
<feature type="domain" description="F-box" evidence="1">
    <location>
        <begin position="58"/>
        <end position="100"/>
    </location>
</feature>
<dbReference type="PANTHER" id="PTHR38926:SF12">
    <property type="entry name" value="F-BOX DOMAIN CONTAINING PROTEIN, EXPRESSED"/>
    <property type="match status" value="1"/>
</dbReference>
<dbReference type="Gene3D" id="1.20.1280.50">
    <property type="match status" value="1"/>
</dbReference>
<name>A0AAV8CI98_9POAL</name>
<accession>A0AAV8CI98</accession>
<gene>
    <name evidence="2" type="ORF">LUZ62_088905</name>
</gene>
<dbReference type="AlphaFoldDB" id="A0AAV8CI98"/>
<comment type="caution">
    <text evidence="2">The sequence shown here is derived from an EMBL/GenBank/DDBJ whole genome shotgun (WGS) entry which is preliminary data.</text>
</comment>
<dbReference type="SUPFAM" id="SSF81383">
    <property type="entry name" value="F-box domain"/>
    <property type="match status" value="1"/>
</dbReference>
<evidence type="ECO:0000259" key="1">
    <source>
        <dbReference type="Pfam" id="PF12937"/>
    </source>
</evidence>
<dbReference type="SUPFAM" id="SSF52047">
    <property type="entry name" value="RNI-like"/>
    <property type="match status" value="1"/>
</dbReference>
<evidence type="ECO:0000313" key="3">
    <source>
        <dbReference type="Proteomes" id="UP001140206"/>
    </source>
</evidence>